<keyword evidence="2" id="KW-0805">Transcription regulation</keyword>
<keyword evidence="8" id="KW-1185">Reference proteome</keyword>
<reference evidence="7 8" key="1">
    <citation type="journal article" date="2014" name="Int. J. Syst. Evol. Microbiol.">
        <title>Oceanisphaera profunda sp. nov., a marine bacterium isolated from deep-sea sediment, and emended description of the genus Oceanisphaera.</title>
        <authorList>
            <person name="Xu Z."/>
            <person name="Zhang X.Y."/>
            <person name="Su H.N."/>
            <person name="Yu Z.C."/>
            <person name="Liu C."/>
            <person name="Li H."/>
            <person name="Chen X.L."/>
            <person name="Song X.Y."/>
            <person name="Xie B.B."/>
            <person name="Qin Q.L."/>
            <person name="Zhou B.C."/>
            <person name="Shi M."/>
            <person name="Huang Y."/>
            <person name="Zhang Y.Z."/>
        </authorList>
    </citation>
    <scope>NUCLEOTIDE SEQUENCE [LARGE SCALE GENOMIC DNA]</scope>
    <source>
        <strain evidence="7 8">SM1222</strain>
    </source>
</reference>
<dbReference type="PROSITE" id="PS01124">
    <property type="entry name" value="HTH_ARAC_FAMILY_2"/>
    <property type="match status" value="1"/>
</dbReference>
<evidence type="ECO:0000256" key="1">
    <source>
        <dbReference type="ARBA" id="ARBA00022491"/>
    </source>
</evidence>
<dbReference type="RefSeq" id="WP_087034561.1">
    <property type="nucleotide sequence ID" value="NZ_CP021377.1"/>
</dbReference>
<dbReference type="PANTHER" id="PTHR11019:SF159">
    <property type="entry name" value="TRANSCRIPTIONAL REGULATOR-RELATED"/>
    <property type="match status" value="1"/>
</dbReference>
<dbReference type="PROSITE" id="PS00041">
    <property type="entry name" value="HTH_ARAC_FAMILY_1"/>
    <property type="match status" value="1"/>
</dbReference>
<proteinExistence type="predicted"/>
<organism evidence="7 8">
    <name type="scientific">Oceanisphaera profunda</name>
    <dbReference type="NCBI Taxonomy" id="1416627"/>
    <lineage>
        <taxon>Bacteria</taxon>
        <taxon>Pseudomonadati</taxon>
        <taxon>Pseudomonadota</taxon>
        <taxon>Gammaproteobacteria</taxon>
        <taxon>Aeromonadales</taxon>
        <taxon>Aeromonadaceae</taxon>
        <taxon>Oceanisphaera</taxon>
    </lineage>
</organism>
<dbReference type="Pfam" id="PF02311">
    <property type="entry name" value="AraC_binding"/>
    <property type="match status" value="1"/>
</dbReference>
<evidence type="ECO:0000256" key="3">
    <source>
        <dbReference type="ARBA" id="ARBA00023125"/>
    </source>
</evidence>
<dbReference type="EMBL" id="CP021377">
    <property type="protein sequence ID" value="ART81478.1"/>
    <property type="molecule type" value="Genomic_DNA"/>
</dbReference>
<evidence type="ECO:0000256" key="4">
    <source>
        <dbReference type="ARBA" id="ARBA00023159"/>
    </source>
</evidence>
<keyword evidence="4" id="KW-0010">Activator</keyword>
<keyword evidence="5" id="KW-0804">Transcription</keyword>
<keyword evidence="1" id="KW-0678">Repressor</keyword>
<dbReference type="Pfam" id="PF12833">
    <property type="entry name" value="HTH_18"/>
    <property type="match status" value="1"/>
</dbReference>
<evidence type="ECO:0000256" key="2">
    <source>
        <dbReference type="ARBA" id="ARBA00023015"/>
    </source>
</evidence>
<dbReference type="Gene3D" id="1.10.10.60">
    <property type="entry name" value="Homeodomain-like"/>
    <property type="match status" value="2"/>
</dbReference>
<dbReference type="AlphaFoldDB" id="A0A1Y0D1U4"/>
<dbReference type="CDD" id="cd06124">
    <property type="entry name" value="cupin_NimR-like_N"/>
    <property type="match status" value="1"/>
</dbReference>
<dbReference type="SUPFAM" id="SSF46689">
    <property type="entry name" value="Homeodomain-like"/>
    <property type="match status" value="1"/>
</dbReference>
<dbReference type="KEGG" id="opf:CBP31_01545"/>
<dbReference type="InterPro" id="IPR009057">
    <property type="entry name" value="Homeodomain-like_sf"/>
</dbReference>
<feature type="domain" description="HTH araC/xylS-type" evidence="6">
    <location>
        <begin position="165"/>
        <end position="262"/>
    </location>
</feature>
<keyword evidence="3" id="KW-0238">DNA-binding</keyword>
<dbReference type="GO" id="GO:0003700">
    <property type="term" value="F:DNA-binding transcription factor activity"/>
    <property type="evidence" value="ECO:0007669"/>
    <property type="project" value="InterPro"/>
</dbReference>
<sequence>MNTHLTPQQQLLSQLNALTTLPRPVLGQVVSLPNHAIATPHRHPWAQLSYALKGVITVNTPTGQFVAPPTRAIMIPPGIEHGVHCSPHTVIRSLYIAADSLGQQHCQVLEIDPLLRELIVAFSLLPVEYDEHGAEGRLVAVLLDRLAQAQPSDLMLPWPVDARLTELCRYLADHADCRQPLAHFSAQLGVSDKTLSRAFKRDTGMSFRQWRQRSRLLAALPLLESGERITDVALACGYDSLSAFIAAFKALLGSPPGEYLKTKAEIRC</sequence>
<evidence type="ECO:0000256" key="5">
    <source>
        <dbReference type="ARBA" id="ARBA00023163"/>
    </source>
</evidence>
<evidence type="ECO:0000259" key="6">
    <source>
        <dbReference type="PROSITE" id="PS01124"/>
    </source>
</evidence>
<accession>A0A1Y0D1U4</accession>
<dbReference type="PRINTS" id="PR00032">
    <property type="entry name" value="HTHARAC"/>
</dbReference>
<dbReference type="InterPro" id="IPR011051">
    <property type="entry name" value="RmlC_Cupin_sf"/>
</dbReference>
<dbReference type="InterPro" id="IPR018062">
    <property type="entry name" value="HTH_AraC-typ_CS"/>
</dbReference>
<dbReference type="Gene3D" id="2.60.120.10">
    <property type="entry name" value="Jelly Rolls"/>
    <property type="match status" value="1"/>
</dbReference>
<dbReference type="FunFam" id="1.10.10.60:FF:000132">
    <property type="entry name" value="AraC family transcriptional regulator"/>
    <property type="match status" value="1"/>
</dbReference>
<protein>
    <submittedName>
        <fullName evidence="7">AraC family transcriptional regulator</fullName>
    </submittedName>
</protein>
<name>A0A1Y0D1U4_9GAMM</name>
<dbReference type="InterPro" id="IPR003313">
    <property type="entry name" value="AraC-bd"/>
</dbReference>
<evidence type="ECO:0000313" key="8">
    <source>
        <dbReference type="Proteomes" id="UP000243937"/>
    </source>
</evidence>
<gene>
    <name evidence="7" type="ORF">CBP31_01545</name>
</gene>
<dbReference type="Proteomes" id="UP000243937">
    <property type="component" value="Chromosome"/>
</dbReference>
<dbReference type="OrthoDB" id="5949386at2"/>
<dbReference type="GO" id="GO:0043565">
    <property type="term" value="F:sequence-specific DNA binding"/>
    <property type="evidence" value="ECO:0007669"/>
    <property type="project" value="InterPro"/>
</dbReference>
<dbReference type="InterPro" id="IPR018060">
    <property type="entry name" value="HTH_AraC"/>
</dbReference>
<evidence type="ECO:0000313" key="7">
    <source>
        <dbReference type="EMBL" id="ART81478.1"/>
    </source>
</evidence>
<dbReference type="SUPFAM" id="SSF51182">
    <property type="entry name" value="RmlC-like cupins"/>
    <property type="match status" value="1"/>
</dbReference>
<dbReference type="InterPro" id="IPR020449">
    <property type="entry name" value="Tscrpt_reg_AraC-type_HTH"/>
</dbReference>
<dbReference type="SMART" id="SM00342">
    <property type="entry name" value="HTH_ARAC"/>
    <property type="match status" value="1"/>
</dbReference>
<dbReference type="PANTHER" id="PTHR11019">
    <property type="entry name" value="HTH-TYPE TRANSCRIPTIONAL REGULATOR NIMR"/>
    <property type="match status" value="1"/>
</dbReference>
<dbReference type="InterPro" id="IPR014710">
    <property type="entry name" value="RmlC-like_jellyroll"/>
</dbReference>